<dbReference type="RefSeq" id="WP_008472710.1">
    <property type="nucleotide sequence ID" value="NZ_AYZO01000034.1"/>
</dbReference>
<dbReference type="PATRIC" id="fig|1423751.3.peg.1244"/>
<evidence type="ECO:0000313" key="6">
    <source>
        <dbReference type="Proteomes" id="UP000051521"/>
    </source>
</evidence>
<reference evidence="3 5" key="1">
    <citation type="submission" date="2012-06" db="EMBL/GenBank/DDBJ databases">
        <title>Draft genome sequence of Lactobacillus gigeriorum CRBIP 24.85T, isolated from chicken crop.</title>
        <authorList>
            <person name="Cousin S."/>
            <person name="Ma L."/>
            <person name="Creno S."/>
            <person name="Clermont D."/>
            <person name="Loux V."/>
            <person name="Bizet C."/>
            <person name="Bouchier C."/>
        </authorList>
    </citation>
    <scope>NUCLEOTIDE SEQUENCE [LARGE SCALE GENOMIC DNA]</scope>
    <source>
        <strain evidence="5">CRBIP 24.85T</strain>
        <strain evidence="3">Type strain: CRBIP 24.85</strain>
    </source>
</reference>
<evidence type="ECO:0000256" key="2">
    <source>
        <dbReference type="SAM" id="Phobius"/>
    </source>
</evidence>
<feature type="transmembrane region" description="Helical" evidence="2">
    <location>
        <begin position="170"/>
        <end position="191"/>
    </location>
</feature>
<keyword evidence="2" id="KW-0812">Transmembrane</keyword>
<evidence type="ECO:0000313" key="3">
    <source>
        <dbReference type="EMBL" id="CCI86691.1"/>
    </source>
</evidence>
<accession>I7LCQ4</accession>
<feature type="transmembrane region" description="Helical" evidence="2">
    <location>
        <begin position="139"/>
        <end position="158"/>
    </location>
</feature>
<name>I7LCQ4_9LACO</name>
<keyword evidence="2" id="KW-1133">Transmembrane helix</keyword>
<organism evidence="3 5">
    <name type="scientific">Lactobacillus gigeriorum DSM 23908 = CRBIP 24.85</name>
    <dbReference type="NCBI Taxonomy" id="1423751"/>
    <lineage>
        <taxon>Bacteria</taxon>
        <taxon>Bacillati</taxon>
        <taxon>Bacillota</taxon>
        <taxon>Bacilli</taxon>
        <taxon>Lactobacillales</taxon>
        <taxon>Lactobacillaceae</taxon>
        <taxon>Lactobacillus</taxon>
    </lineage>
</organism>
<dbReference type="AlphaFoldDB" id="I7LCQ4"/>
<sequence length="193" mass="22301">MSKVIKEIKPTNEEKESTNNEGKEKEGLKENFLKKLKQIYSWMNDNGSYVIQGIILVYLLRLFSDAVYSLGLNNKNFDWLFFFDNIIQTTFVFSAILSVMLMILTMISTSHADLYYMGLLIALNILMLVYLLLFKGKYWFIATYILDIIIGIFFIYSKSKNKEKKEKRKIDVTSLLTIVVPALATIVAAFISK</sequence>
<protein>
    <submittedName>
        <fullName evidence="3">Uncharacterized protein</fullName>
    </submittedName>
</protein>
<evidence type="ECO:0000313" key="5">
    <source>
        <dbReference type="Proteomes" id="UP000009326"/>
    </source>
</evidence>
<feature type="transmembrane region" description="Helical" evidence="2">
    <location>
        <begin position="49"/>
        <end position="71"/>
    </location>
</feature>
<dbReference type="EMBL" id="CAKC01000033">
    <property type="protein sequence ID" value="CCI86691.1"/>
    <property type="molecule type" value="Genomic_DNA"/>
</dbReference>
<gene>
    <name evidence="3" type="ORF">BN52_08990</name>
    <name evidence="4" type="ORF">FC38_GL001205</name>
</gene>
<keyword evidence="6" id="KW-1185">Reference proteome</keyword>
<dbReference type="Proteomes" id="UP000009326">
    <property type="component" value="Unassembled WGS sequence"/>
</dbReference>
<dbReference type="STRING" id="1423751.FC38_GL001205"/>
<keyword evidence="2" id="KW-0472">Membrane</keyword>
<dbReference type="EMBL" id="AYZO01000034">
    <property type="protein sequence ID" value="KRN10141.1"/>
    <property type="molecule type" value="Genomic_DNA"/>
</dbReference>
<dbReference type="Proteomes" id="UP000051521">
    <property type="component" value="Unassembled WGS sequence"/>
</dbReference>
<feature type="region of interest" description="Disordered" evidence="1">
    <location>
        <begin position="1"/>
        <end position="24"/>
    </location>
</feature>
<feature type="transmembrane region" description="Helical" evidence="2">
    <location>
        <begin position="86"/>
        <end position="107"/>
    </location>
</feature>
<comment type="caution">
    <text evidence="3">The sequence shown here is derived from an EMBL/GenBank/DDBJ whole genome shotgun (WGS) entry which is preliminary data.</text>
</comment>
<reference evidence="4 6" key="2">
    <citation type="journal article" date="2015" name="Genome Announc.">
        <title>Expanding the biotechnology potential of lactobacilli through comparative genomics of 213 strains and associated genera.</title>
        <authorList>
            <person name="Sun Z."/>
            <person name="Harris H.M."/>
            <person name="McCann A."/>
            <person name="Guo C."/>
            <person name="Argimon S."/>
            <person name="Zhang W."/>
            <person name="Yang X."/>
            <person name="Jeffery I.B."/>
            <person name="Cooney J.C."/>
            <person name="Kagawa T.F."/>
            <person name="Liu W."/>
            <person name="Song Y."/>
            <person name="Salvetti E."/>
            <person name="Wrobel A."/>
            <person name="Rasinkangas P."/>
            <person name="Parkhill J."/>
            <person name="Rea M.C."/>
            <person name="O'Sullivan O."/>
            <person name="Ritari J."/>
            <person name="Douillard F.P."/>
            <person name="Paul Ross R."/>
            <person name="Yang R."/>
            <person name="Briner A.E."/>
            <person name="Felis G.E."/>
            <person name="de Vos W.M."/>
            <person name="Barrangou R."/>
            <person name="Klaenhammer T.R."/>
            <person name="Caufield P.W."/>
            <person name="Cui Y."/>
            <person name="Zhang H."/>
            <person name="O'Toole P.W."/>
        </authorList>
    </citation>
    <scope>NUCLEOTIDE SEQUENCE [LARGE SCALE GENOMIC DNA]</scope>
    <source>
        <strain evidence="4 6">DSM 23908</strain>
    </source>
</reference>
<evidence type="ECO:0000313" key="4">
    <source>
        <dbReference type="EMBL" id="KRN10141.1"/>
    </source>
</evidence>
<proteinExistence type="predicted"/>
<evidence type="ECO:0000256" key="1">
    <source>
        <dbReference type="SAM" id="MobiDB-lite"/>
    </source>
</evidence>
<feature type="transmembrane region" description="Helical" evidence="2">
    <location>
        <begin position="114"/>
        <end position="133"/>
    </location>
</feature>